<evidence type="ECO:0000313" key="2">
    <source>
        <dbReference type="Proteomes" id="UP000011134"/>
    </source>
</evidence>
<dbReference type="Proteomes" id="UP000011134">
    <property type="component" value="Unassembled WGS sequence"/>
</dbReference>
<sequence>MKLTQLKHWLKGSHSQTPKCILTSYAGCSDYLMEVEFKHQLEPLKDDNDEMLHFQSIEQVKELLQPLGITSVTLRVIDPYDEFSPDGKPSICQEDMTIAL</sequence>
<dbReference type="Pfam" id="PF20090">
    <property type="entry name" value="DUF6482"/>
    <property type="match status" value="1"/>
</dbReference>
<name>L8JBK7_9GAMM</name>
<protein>
    <submittedName>
        <fullName evidence="1">Uncharacterized protein</fullName>
    </submittedName>
</protein>
<dbReference type="PATRIC" id="fig|1056511.3.peg.1873"/>
<dbReference type="EMBL" id="AMZO01000011">
    <property type="protein sequence ID" value="ELR66201.1"/>
    <property type="molecule type" value="Genomic_DNA"/>
</dbReference>
<gene>
    <name evidence="1" type="ORF">C942_00388</name>
</gene>
<accession>L8JBK7</accession>
<evidence type="ECO:0000313" key="1">
    <source>
        <dbReference type="EMBL" id="ELR66201.1"/>
    </source>
</evidence>
<dbReference type="InterPro" id="IPR045508">
    <property type="entry name" value="DUF6482"/>
</dbReference>
<dbReference type="AlphaFoldDB" id="L8JBK7"/>
<comment type="caution">
    <text evidence="1">The sequence shown here is derived from an EMBL/GenBank/DDBJ whole genome shotgun (WGS) entry which is preliminary data.</text>
</comment>
<dbReference type="RefSeq" id="WP_007464887.1">
    <property type="nucleotide sequence ID" value="NZ_AMZO01000011.1"/>
</dbReference>
<organism evidence="1 2">
    <name type="scientific">Photobacterium marinum</name>
    <dbReference type="NCBI Taxonomy" id="1056511"/>
    <lineage>
        <taxon>Bacteria</taxon>
        <taxon>Pseudomonadati</taxon>
        <taxon>Pseudomonadota</taxon>
        <taxon>Gammaproteobacteria</taxon>
        <taxon>Vibrionales</taxon>
        <taxon>Vibrionaceae</taxon>
        <taxon>Photobacterium</taxon>
    </lineage>
</organism>
<proteinExistence type="predicted"/>
<reference evidence="1 2" key="1">
    <citation type="submission" date="2012-12" db="EMBL/GenBank/DDBJ databases">
        <title>Genome Assembly of Photobacterium sp. AK15.</title>
        <authorList>
            <person name="Khatri I."/>
            <person name="Vaidya B."/>
            <person name="Srinivas T.N.R."/>
            <person name="Subramanian S."/>
            <person name="Pinnaka A."/>
        </authorList>
    </citation>
    <scope>NUCLEOTIDE SEQUENCE [LARGE SCALE GENOMIC DNA]</scope>
    <source>
        <strain evidence="1 2">AK15</strain>
    </source>
</reference>
<dbReference type="OrthoDB" id="5917296at2"/>
<keyword evidence="2" id="KW-1185">Reference proteome</keyword>